<dbReference type="CDD" id="cd03137">
    <property type="entry name" value="GATase1_AraC_1"/>
    <property type="match status" value="1"/>
</dbReference>
<dbReference type="InterPro" id="IPR018060">
    <property type="entry name" value="HTH_AraC"/>
</dbReference>
<dbReference type="PROSITE" id="PS01124">
    <property type="entry name" value="HTH_ARAC_FAMILY_2"/>
    <property type="match status" value="1"/>
</dbReference>
<feature type="domain" description="HTH araC/xylS-type" evidence="3">
    <location>
        <begin position="216"/>
        <end position="314"/>
    </location>
</feature>
<gene>
    <name evidence="4" type="ORF">AXK61_16400</name>
</gene>
<protein>
    <submittedName>
        <fullName evidence="4">AraC family transcriptional regulator</fullName>
    </submittedName>
</protein>
<evidence type="ECO:0000259" key="3">
    <source>
        <dbReference type="PROSITE" id="PS01124"/>
    </source>
</evidence>
<keyword evidence="2" id="KW-0804">Transcription</keyword>
<dbReference type="Gene3D" id="1.10.10.60">
    <property type="entry name" value="Homeodomain-like"/>
    <property type="match status" value="1"/>
</dbReference>
<evidence type="ECO:0000256" key="1">
    <source>
        <dbReference type="ARBA" id="ARBA00023015"/>
    </source>
</evidence>
<dbReference type="SUPFAM" id="SSF52317">
    <property type="entry name" value="Class I glutamine amidotransferase-like"/>
    <property type="match status" value="1"/>
</dbReference>
<proteinExistence type="predicted"/>
<dbReference type="RefSeq" id="WP_068744280.1">
    <property type="nucleotide sequence ID" value="NZ_LSRE01000008.1"/>
</dbReference>
<dbReference type="EMBL" id="LSRE01000008">
    <property type="protein sequence ID" value="KXP00156.1"/>
    <property type="molecule type" value="Genomic_DNA"/>
</dbReference>
<dbReference type="Pfam" id="PF12833">
    <property type="entry name" value="HTH_18"/>
    <property type="match status" value="1"/>
</dbReference>
<organism evidence="4 5">
    <name type="scientific">Tsukamurella pseudospumae</name>
    <dbReference type="NCBI Taxonomy" id="239498"/>
    <lineage>
        <taxon>Bacteria</taxon>
        <taxon>Bacillati</taxon>
        <taxon>Actinomycetota</taxon>
        <taxon>Actinomycetes</taxon>
        <taxon>Mycobacteriales</taxon>
        <taxon>Tsukamurellaceae</taxon>
        <taxon>Tsukamurella</taxon>
    </lineage>
</organism>
<dbReference type="PANTHER" id="PTHR43130">
    <property type="entry name" value="ARAC-FAMILY TRANSCRIPTIONAL REGULATOR"/>
    <property type="match status" value="1"/>
</dbReference>
<dbReference type="SUPFAM" id="SSF46689">
    <property type="entry name" value="Homeodomain-like"/>
    <property type="match status" value="2"/>
</dbReference>
<dbReference type="InterPro" id="IPR009057">
    <property type="entry name" value="Homeodomain-like_sf"/>
</dbReference>
<dbReference type="InterPro" id="IPR052158">
    <property type="entry name" value="INH-QAR"/>
</dbReference>
<evidence type="ECO:0000256" key="2">
    <source>
        <dbReference type="ARBA" id="ARBA00023163"/>
    </source>
</evidence>
<dbReference type="InterPro" id="IPR029062">
    <property type="entry name" value="Class_I_gatase-like"/>
</dbReference>
<reference evidence="4 5" key="1">
    <citation type="submission" date="2016-02" db="EMBL/GenBank/DDBJ databases">
        <authorList>
            <person name="Teng J.L."/>
            <person name="Tang Y."/>
            <person name="Huang Y."/>
            <person name="Guo F."/>
            <person name="Wei W."/>
            <person name="Chen J.H."/>
            <person name="Wong S.Y."/>
            <person name="Lau S.K."/>
            <person name="Woo P.C."/>
        </authorList>
    </citation>
    <scope>NUCLEOTIDE SEQUENCE [LARGE SCALE GENOMIC DNA]</scope>
    <source>
        <strain evidence="4 5">JCM 13375</strain>
    </source>
</reference>
<sequence length="326" mass="34947">MHTVAVLLLEPIIGFDAAIPPMCFSEATDEDERPLYRVITCGVDREPVRATGGYAITPEAGPEVLAVADTVIVPGTKIPGPRHEGTLPDDVRAALATIRPGTRIVSICTGAFVLAAAGLLDGRSVTTHWKYGAQLRRLYPRVGLVDHVLFTDDGDVLTSAGLAAGLDLCLHLIRADHGAAVANKVARHCVVPPGRPGTQAQFVDAPVPASGTGSTVDVRDWAARHLAENLAVDLLARRAGLSVRTFNRRFREETGQTPGAWILRRRLDRARELLETTDLSVDTVAEESGLGTGASLRAHLRRDTGMTPLGYRRVFQERVLQDAPGA</sequence>
<evidence type="ECO:0000313" key="5">
    <source>
        <dbReference type="Proteomes" id="UP000070409"/>
    </source>
</evidence>
<dbReference type="PANTHER" id="PTHR43130:SF3">
    <property type="entry name" value="HTH-TYPE TRANSCRIPTIONAL REGULATOR RV1931C"/>
    <property type="match status" value="1"/>
</dbReference>
<evidence type="ECO:0000313" key="4">
    <source>
        <dbReference type="EMBL" id="KXP00156.1"/>
    </source>
</evidence>
<keyword evidence="1" id="KW-0805">Transcription regulation</keyword>
<dbReference type="Gene3D" id="3.40.50.880">
    <property type="match status" value="1"/>
</dbReference>
<name>A0A137ZPP7_9ACTN</name>
<dbReference type="SMART" id="SM00342">
    <property type="entry name" value="HTH_ARAC"/>
    <property type="match status" value="1"/>
</dbReference>
<accession>A0A137ZPP7</accession>
<dbReference type="Pfam" id="PF01965">
    <property type="entry name" value="DJ-1_PfpI"/>
    <property type="match status" value="1"/>
</dbReference>
<dbReference type="Proteomes" id="UP000070409">
    <property type="component" value="Unassembled WGS sequence"/>
</dbReference>
<dbReference type="InterPro" id="IPR002818">
    <property type="entry name" value="DJ-1/PfpI"/>
</dbReference>
<keyword evidence="5" id="KW-1185">Reference proteome</keyword>
<comment type="caution">
    <text evidence="4">The sequence shown here is derived from an EMBL/GenBank/DDBJ whole genome shotgun (WGS) entry which is preliminary data.</text>
</comment>